<evidence type="ECO:0000313" key="2">
    <source>
        <dbReference type="Proteomes" id="UP000719412"/>
    </source>
</evidence>
<comment type="caution">
    <text evidence="1">The sequence shown here is derived from an EMBL/GenBank/DDBJ whole genome shotgun (WGS) entry which is preliminary data.</text>
</comment>
<organism evidence="1 2">
    <name type="scientific">Tenebrio molitor</name>
    <name type="common">Yellow mealworm beetle</name>
    <dbReference type="NCBI Taxonomy" id="7067"/>
    <lineage>
        <taxon>Eukaryota</taxon>
        <taxon>Metazoa</taxon>
        <taxon>Ecdysozoa</taxon>
        <taxon>Arthropoda</taxon>
        <taxon>Hexapoda</taxon>
        <taxon>Insecta</taxon>
        <taxon>Pterygota</taxon>
        <taxon>Neoptera</taxon>
        <taxon>Endopterygota</taxon>
        <taxon>Coleoptera</taxon>
        <taxon>Polyphaga</taxon>
        <taxon>Cucujiformia</taxon>
        <taxon>Tenebrionidae</taxon>
        <taxon>Tenebrio</taxon>
    </lineage>
</organism>
<reference evidence="1" key="2">
    <citation type="submission" date="2021-08" db="EMBL/GenBank/DDBJ databases">
        <authorList>
            <person name="Eriksson T."/>
        </authorList>
    </citation>
    <scope>NUCLEOTIDE SEQUENCE</scope>
    <source>
        <strain evidence="1">Stoneville</strain>
        <tissue evidence="1">Whole head</tissue>
    </source>
</reference>
<gene>
    <name evidence="1" type="ORF">GEV33_014851</name>
</gene>
<evidence type="ECO:0000313" key="1">
    <source>
        <dbReference type="EMBL" id="KAH0807940.1"/>
    </source>
</evidence>
<proteinExistence type="predicted"/>
<protein>
    <submittedName>
        <fullName evidence="1">Uncharacterized protein</fullName>
    </submittedName>
</protein>
<reference evidence="1" key="1">
    <citation type="journal article" date="2020" name="J Insects Food Feed">
        <title>The yellow mealworm (Tenebrio molitor) genome: a resource for the emerging insects as food and feed industry.</title>
        <authorList>
            <person name="Eriksson T."/>
            <person name="Andere A."/>
            <person name="Kelstrup H."/>
            <person name="Emery V."/>
            <person name="Picard C."/>
        </authorList>
    </citation>
    <scope>NUCLEOTIDE SEQUENCE</scope>
    <source>
        <strain evidence="1">Stoneville</strain>
        <tissue evidence="1">Whole head</tissue>
    </source>
</reference>
<accession>A0A8J6GXI2</accession>
<sequence>MSAWSTRQVFDTPTKVPVAQKRRSLGIRGWVPPVQMLLWTTSSAFDRTASELRE</sequence>
<keyword evidence="2" id="KW-1185">Reference proteome</keyword>
<dbReference type="EMBL" id="JABDTM020029503">
    <property type="protein sequence ID" value="KAH0807940.1"/>
    <property type="molecule type" value="Genomic_DNA"/>
</dbReference>
<dbReference type="AlphaFoldDB" id="A0A8J6GXI2"/>
<name>A0A8J6GXI2_TENMO</name>
<dbReference type="Proteomes" id="UP000719412">
    <property type="component" value="Unassembled WGS sequence"/>
</dbReference>